<evidence type="ECO:0000313" key="9">
    <source>
        <dbReference type="Proteomes" id="UP000003340"/>
    </source>
</evidence>
<dbReference type="CDD" id="cd07034">
    <property type="entry name" value="TPP_PYR_PFOR_IOR-alpha_like"/>
    <property type="match status" value="1"/>
</dbReference>
<dbReference type="GO" id="GO:0051539">
    <property type="term" value="F:4 iron, 4 sulfur cluster binding"/>
    <property type="evidence" value="ECO:0007669"/>
    <property type="project" value="UniProtKB-UniRule"/>
</dbReference>
<dbReference type="PROSITE" id="PS51379">
    <property type="entry name" value="4FE4S_FER_2"/>
    <property type="match status" value="2"/>
</dbReference>
<dbReference type="eggNOG" id="COG4231">
    <property type="taxonomic scope" value="Bacteria"/>
</dbReference>
<evidence type="ECO:0000256" key="1">
    <source>
        <dbReference type="ARBA" id="ARBA00022723"/>
    </source>
</evidence>
<dbReference type="GO" id="GO:0046872">
    <property type="term" value="F:metal ion binding"/>
    <property type="evidence" value="ECO:0007669"/>
    <property type="project" value="UniProtKB-UniRule"/>
</dbReference>
<dbReference type="SUPFAM" id="SSF52518">
    <property type="entry name" value="Thiamin diphosphate-binding fold (THDP-binding)"/>
    <property type="match status" value="2"/>
</dbReference>
<dbReference type="Pfam" id="PF02775">
    <property type="entry name" value="TPP_enzyme_C"/>
    <property type="match status" value="1"/>
</dbReference>
<accession>C0EI18</accession>
<dbReference type="PANTHER" id="PTHR43710">
    <property type="entry name" value="2-HYDROXYACYL-COA LYASE"/>
    <property type="match status" value="1"/>
</dbReference>
<evidence type="ECO:0000256" key="4">
    <source>
        <dbReference type="ARBA" id="ARBA00023014"/>
    </source>
</evidence>
<keyword evidence="8" id="KW-0670">Pyruvate</keyword>
<comment type="cofactor">
    <cofactor evidence="5 6">
        <name>[4Fe-4S] cluster</name>
        <dbReference type="ChEBI" id="CHEBI:49883"/>
    </cofactor>
    <text evidence="5 6">Binds 2 [4Fe-4S] clusters. In this family the first cluster has a non-standard and varying [4Fe-4S] binding motif CX(2)CX(2)CX(4-5)CP.</text>
</comment>
<comment type="function">
    <text evidence="5">Catalyzes the ferredoxin-dependent oxidative decarboxylation of arylpyruvates.</text>
</comment>
<comment type="catalytic activity">
    <reaction evidence="5">
        <text>indole-3-pyruvate + 2 oxidized [2Fe-2S]-[ferredoxin] + CoA = (indol-3-yl)acetyl-CoA + 2 reduced [2Fe-2S]-[ferredoxin] + CO2 + H(+)</text>
        <dbReference type="Rhea" id="RHEA:12645"/>
        <dbReference type="Rhea" id="RHEA-COMP:10000"/>
        <dbReference type="Rhea" id="RHEA-COMP:10001"/>
        <dbReference type="ChEBI" id="CHEBI:15378"/>
        <dbReference type="ChEBI" id="CHEBI:16526"/>
        <dbReference type="ChEBI" id="CHEBI:17640"/>
        <dbReference type="ChEBI" id="CHEBI:33737"/>
        <dbReference type="ChEBI" id="CHEBI:33738"/>
        <dbReference type="ChEBI" id="CHEBI:57271"/>
        <dbReference type="ChEBI" id="CHEBI:57287"/>
        <dbReference type="EC" id="1.2.7.8"/>
    </reaction>
</comment>
<feature type="binding site" evidence="6">
    <location>
        <position position="572"/>
    </location>
    <ligand>
        <name>[4Fe-4S] cluster</name>
        <dbReference type="ChEBI" id="CHEBI:49883"/>
        <label>2</label>
    </ligand>
</feature>
<dbReference type="GO" id="GO:0030976">
    <property type="term" value="F:thiamine pyrophosphate binding"/>
    <property type="evidence" value="ECO:0007669"/>
    <property type="project" value="InterPro"/>
</dbReference>
<dbReference type="Gene3D" id="3.30.70.20">
    <property type="match status" value="1"/>
</dbReference>
<feature type="domain" description="4Fe-4S ferredoxin-type" evidence="7">
    <location>
        <begin position="560"/>
        <end position="590"/>
    </location>
</feature>
<keyword evidence="3 5" id="KW-0408">Iron</keyword>
<keyword evidence="5" id="KW-0249">Electron transport</keyword>
<evidence type="ECO:0000256" key="6">
    <source>
        <dbReference type="PIRSR" id="PIRSR006439-50"/>
    </source>
</evidence>
<dbReference type="STRING" id="537013.CLOSTMETH_03513"/>
<dbReference type="PROSITE" id="PS00198">
    <property type="entry name" value="4FE4S_FER_1"/>
    <property type="match status" value="1"/>
</dbReference>
<gene>
    <name evidence="8" type="primary">iorA</name>
    <name evidence="8" type="ORF">CLOSTMETH_03513</name>
</gene>
<feature type="binding site" evidence="6">
    <location>
        <position position="569"/>
    </location>
    <ligand>
        <name>[4Fe-4S] cluster</name>
        <dbReference type="ChEBI" id="CHEBI:49883"/>
        <label>2</label>
    </ligand>
</feature>
<dbReference type="InterPro" id="IPR045025">
    <property type="entry name" value="HACL1-like"/>
</dbReference>
<keyword evidence="5 6" id="KW-0004">4Fe-4S</keyword>
<dbReference type="HOGENOM" id="CLU_017727_0_0_9"/>
<dbReference type="Proteomes" id="UP000003340">
    <property type="component" value="Unassembled WGS sequence"/>
</dbReference>
<evidence type="ECO:0000259" key="7">
    <source>
        <dbReference type="PROSITE" id="PS51379"/>
    </source>
</evidence>
<dbReference type="EC" id="1.2.7.8" evidence="5"/>
<dbReference type="Gene3D" id="3.40.50.970">
    <property type="match status" value="2"/>
</dbReference>
<dbReference type="InterPro" id="IPR011766">
    <property type="entry name" value="TPP_enzyme_TPP-bd"/>
</dbReference>
<sequence length="591" mass="62757">MGNEAIGLGAIRAGVSVVSGYPGTPSTEILETIAKQNTGEIYVEWSVNEKAALEVGAGAAYAGRRVLVTMKQVGLNVASDPLMSLAYVGIKGGMVIAVADDPGPISSQTEQDTRHFARFCKLPVFDPSSPEEAYRMIGDAFELSEKYGTPVLFRPTTRVCHGCASVEVDDTHAELPQEGFVKDTARWVIFPRSSYLNHIKLEERVPVLGEEFSSYPYNSVTGSGRKGIATGGISYEYTKEALGDNDAKLLRVATPYPFPERLALEFLDGLDEVLVIEELDPVIERELVYLCGKHHLGVTVRGKLTGDIQPAGENSVESIGKALDRFLGIPFVQRDHPEPPPLPVRPPVLCAGCPHRASFYAVKQAMKGKKAVFSGDIGCYTLGNAAPLDMVDTCLCMGADVTIAQGLHRAEPDAVNFAFIGDSTFFASGMTGVVNAVYNQTDIVLIVLDNSTTAMTGHQPHPGTGRTMMGNVVDKVSIPKVLEAVGVSSVETVNPLDLKAAIEAVQRAAQAGGVSAVIFKSPCIAVTKPAGGYTVDKDRCIGCKKCIRELGCPALVLEGGKAAIEPSLCYGCSICAQVCPCGAIGGVRNDN</sequence>
<feature type="binding site" evidence="6">
    <location>
        <position position="543"/>
    </location>
    <ligand>
        <name>[4Fe-4S] cluster</name>
        <dbReference type="ChEBI" id="CHEBI:49883"/>
        <label>1</label>
    </ligand>
</feature>
<reference evidence="8 9" key="2">
    <citation type="submission" date="2009-02" db="EMBL/GenBank/DDBJ databases">
        <title>Draft genome sequence of Clostridium methylpentosum (DSM 5476).</title>
        <authorList>
            <person name="Sudarsanam P."/>
            <person name="Ley R."/>
            <person name="Guruge J."/>
            <person name="Turnbaugh P.J."/>
            <person name="Mahowald M."/>
            <person name="Liep D."/>
            <person name="Gordon J."/>
        </authorList>
    </citation>
    <scope>NUCLEOTIDE SEQUENCE [LARGE SCALE GENOMIC DNA]</scope>
    <source>
        <strain evidence="8 9">DSM 5476</strain>
    </source>
</reference>
<dbReference type="InterPro" id="IPR002880">
    <property type="entry name" value="Pyrv_Fd/Flavodoxin_OxRdtase_N"/>
</dbReference>
<dbReference type="PANTHER" id="PTHR43710:SF6">
    <property type="entry name" value="INDOLEPYRUVATE OXIDOREDUCTASE SUBUNIT IORA"/>
    <property type="match status" value="1"/>
</dbReference>
<dbReference type="PIRSF" id="PIRSF006439">
    <property type="entry name" value="Indolepyruvate_ferr_oxidored"/>
    <property type="match status" value="1"/>
</dbReference>
<proteinExistence type="predicted"/>
<dbReference type="EMBL" id="ACEC01000124">
    <property type="protein sequence ID" value="EEG28826.1"/>
    <property type="molecule type" value="Genomic_DNA"/>
</dbReference>
<feature type="binding site" evidence="6">
    <location>
        <position position="579"/>
    </location>
    <ligand>
        <name>[4Fe-4S] cluster</name>
        <dbReference type="ChEBI" id="CHEBI:49883"/>
        <label>1</label>
    </ligand>
</feature>
<feature type="binding site" evidence="6">
    <location>
        <position position="575"/>
    </location>
    <ligand>
        <name>[4Fe-4S] cluster</name>
        <dbReference type="ChEBI" id="CHEBI:49883"/>
        <label>2</label>
    </ligand>
</feature>
<comment type="caution">
    <text evidence="8">The sequence shown here is derived from an EMBL/GenBank/DDBJ whole genome shotgun (WGS) entry which is preliminary data.</text>
</comment>
<dbReference type="NCBIfam" id="TIGR03336">
    <property type="entry name" value="IOR_alpha"/>
    <property type="match status" value="1"/>
</dbReference>
<keyword evidence="1 5" id="KW-0479">Metal-binding</keyword>
<name>C0EI18_9FIRM</name>
<feature type="binding site" evidence="6">
    <location>
        <position position="546"/>
    </location>
    <ligand>
        <name>[4Fe-4S] cluster</name>
        <dbReference type="ChEBI" id="CHEBI:49883"/>
        <label>1</label>
    </ligand>
</feature>
<keyword evidence="2 5" id="KW-0560">Oxidoreductase</keyword>
<dbReference type="GO" id="GO:0043805">
    <property type="term" value="F:indolepyruvate ferredoxin oxidoreductase activity"/>
    <property type="evidence" value="ECO:0007669"/>
    <property type="project" value="UniProtKB-UniRule"/>
</dbReference>
<keyword evidence="9" id="KW-1185">Reference proteome</keyword>
<dbReference type="InterPro" id="IPR017896">
    <property type="entry name" value="4Fe4S_Fe-S-bd"/>
</dbReference>
<protein>
    <recommendedName>
        <fullName evidence="5">Indolepyruvate oxidoreductase subunit IorA</fullName>
        <shortName evidence="5">IOR</shortName>
        <ecNumber evidence="5">1.2.7.8</ecNumber>
    </recommendedName>
    <alternativeName>
        <fullName evidence="5">Indolepyruvate ferredoxin oxidoreductase subunit alpha</fullName>
    </alternativeName>
</protein>
<evidence type="ECO:0000313" key="8">
    <source>
        <dbReference type="EMBL" id="EEG28826.1"/>
    </source>
</evidence>
<dbReference type="CDD" id="cd02008">
    <property type="entry name" value="TPP_IOR_alpha"/>
    <property type="match status" value="1"/>
</dbReference>
<feature type="binding site" evidence="6">
    <location>
        <position position="540"/>
    </location>
    <ligand>
        <name>[4Fe-4S] cluster</name>
        <dbReference type="ChEBI" id="CHEBI:49883"/>
        <label>1</label>
    </ligand>
</feature>
<evidence type="ECO:0000256" key="3">
    <source>
        <dbReference type="ARBA" id="ARBA00023004"/>
    </source>
</evidence>
<dbReference type="InterPro" id="IPR017900">
    <property type="entry name" value="4Fe4S_Fe_S_CS"/>
</dbReference>
<feature type="domain" description="4Fe-4S ferredoxin-type" evidence="7">
    <location>
        <begin position="531"/>
        <end position="558"/>
    </location>
</feature>
<dbReference type="FunFam" id="3.40.50.970:FF:000039">
    <property type="entry name" value="Indolepyruvate oxidoreductase subunit IorA"/>
    <property type="match status" value="1"/>
</dbReference>
<feature type="binding site" evidence="6">
    <location>
        <position position="552"/>
    </location>
    <ligand>
        <name>[4Fe-4S] cluster</name>
        <dbReference type="ChEBI" id="CHEBI:49883"/>
        <label>2</label>
    </ligand>
</feature>
<dbReference type="InterPro" id="IPR017721">
    <property type="entry name" value="IorA"/>
</dbReference>
<dbReference type="InterPro" id="IPR029061">
    <property type="entry name" value="THDP-binding"/>
</dbReference>
<dbReference type="AlphaFoldDB" id="C0EI18"/>
<evidence type="ECO:0000256" key="5">
    <source>
        <dbReference type="PIRNR" id="PIRNR006439"/>
    </source>
</evidence>
<reference evidence="8 9" key="1">
    <citation type="submission" date="2009-01" db="EMBL/GenBank/DDBJ databases">
        <authorList>
            <person name="Fulton L."/>
            <person name="Clifton S."/>
            <person name="Fulton B."/>
            <person name="Xu J."/>
            <person name="Minx P."/>
            <person name="Pepin K.H."/>
            <person name="Johnson M."/>
            <person name="Bhonagiri V."/>
            <person name="Nash W.E."/>
            <person name="Mardis E.R."/>
            <person name="Wilson R.K."/>
        </authorList>
    </citation>
    <scope>NUCLEOTIDE SEQUENCE [LARGE SCALE GENOMIC DNA]</scope>
    <source>
        <strain evidence="8 9">DSM 5476</strain>
    </source>
</reference>
<keyword evidence="5" id="KW-0813">Transport</keyword>
<evidence type="ECO:0000256" key="2">
    <source>
        <dbReference type="ARBA" id="ARBA00023002"/>
    </source>
</evidence>
<keyword evidence="4 5" id="KW-0411">Iron-sulfur</keyword>
<organism evidence="8 9">
    <name type="scientific">[Clostridium] methylpentosum DSM 5476</name>
    <dbReference type="NCBI Taxonomy" id="537013"/>
    <lineage>
        <taxon>Bacteria</taxon>
        <taxon>Bacillati</taxon>
        <taxon>Bacillota</taxon>
        <taxon>Clostridia</taxon>
        <taxon>Eubacteriales</taxon>
        <taxon>Oscillospiraceae</taxon>
        <taxon>Oscillospiraceae incertae sedis</taxon>
    </lineage>
</organism>
<dbReference type="Pfam" id="PF01855">
    <property type="entry name" value="POR_N"/>
    <property type="match status" value="1"/>
</dbReference>